<dbReference type="InterPro" id="IPR018977">
    <property type="entry name" value="NurA_domain"/>
</dbReference>
<dbReference type="Pfam" id="PF09376">
    <property type="entry name" value="NurA"/>
    <property type="match status" value="1"/>
</dbReference>
<gene>
    <name evidence="2" type="ORF">DCF17_19905</name>
</gene>
<reference evidence="2 3" key="2">
    <citation type="submission" date="2018-06" db="EMBL/GenBank/DDBJ databases">
        <title>Metagenomic assembly of (sub)arctic Cyanobacteria and their associated microbiome from non-axenic cultures.</title>
        <authorList>
            <person name="Baurain D."/>
        </authorList>
    </citation>
    <scope>NUCLEOTIDE SEQUENCE [LARGE SCALE GENOMIC DNA]</scope>
    <source>
        <strain evidence="2">ULC041bin1</strain>
    </source>
</reference>
<accession>A0A2W4VPY3</accession>
<evidence type="ECO:0000259" key="1">
    <source>
        <dbReference type="SMART" id="SM00933"/>
    </source>
</evidence>
<dbReference type="AlphaFoldDB" id="A0A2W4VPY3"/>
<organism evidence="2 3">
    <name type="scientific">Shackletoniella antarctica</name>
    <dbReference type="NCBI Taxonomy" id="268115"/>
    <lineage>
        <taxon>Bacteria</taxon>
        <taxon>Bacillati</taxon>
        <taxon>Cyanobacteriota</taxon>
        <taxon>Cyanophyceae</taxon>
        <taxon>Oculatellales</taxon>
        <taxon>Oculatellaceae</taxon>
        <taxon>Shackletoniella</taxon>
    </lineage>
</organism>
<evidence type="ECO:0000313" key="2">
    <source>
        <dbReference type="EMBL" id="PZO34804.1"/>
    </source>
</evidence>
<reference evidence="3" key="1">
    <citation type="submission" date="2018-04" db="EMBL/GenBank/DDBJ databases">
        <authorList>
            <person name="Cornet L."/>
        </authorList>
    </citation>
    <scope>NUCLEOTIDE SEQUENCE [LARGE SCALE GENOMIC DNA]</scope>
</reference>
<dbReference type="SMART" id="SM00933">
    <property type="entry name" value="NurA"/>
    <property type="match status" value="1"/>
</dbReference>
<feature type="domain" description="NurA" evidence="1">
    <location>
        <begin position="1"/>
        <end position="287"/>
    </location>
</feature>
<proteinExistence type="predicted"/>
<sequence>ISPSHHEIAYCYLINTGRVVLHYGQSRFPLLDSLPEVVYRAEDLYLSRQWGISTEEWMGHRRTVAEAVVLAELGEAVQESLASENSGRNSGSGPVPVLALVDGSLIYWFLEALPGEARDRILPPILDSWERLRRQGIPLVGYLSASRSGEAMNFLRYAACPFPAPDCQTHCGSDRDSGGDERSRADRAPCGRFLPLRDATFWATELAPGERSPFWRSTASILDLYGDHRVYFCYLNVGPEVARVEVPHWVMESAPLCEMALSMVLTQVQKGYGYPVTLAEAHNQAVVKGGDRTRFFALLEQEMIRAGLKNVGTSYKEARKRGSIA</sequence>
<dbReference type="EMBL" id="QBMN01000193">
    <property type="protein sequence ID" value="PZO34804.1"/>
    <property type="molecule type" value="Genomic_DNA"/>
</dbReference>
<evidence type="ECO:0000313" key="3">
    <source>
        <dbReference type="Proteomes" id="UP000249081"/>
    </source>
</evidence>
<protein>
    <submittedName>
        <fullName evidence="2">Nuclease</fullName>
    </submittedName>
</protein>
<comment type="caution">
    <text evidence="2">The sequence shown here is derived from an EMBL/GenBank/DDBJ whole genome shotgun (WGS) entry which is preliminary data.</text>
</comment>
<feature type="non-terminal residue" evidence="2">
    <location>
        <position position="1"/>
    </location>
</feature>
<name>A0A2W4VPY3_9CYAN</name>
<dbReference type="Proteomes" id="UP000249081">
    <property type="component" value="Unassembled WGS sequence"/>
</dbReference>